<proteinExistence type="predicted"/>
<dbReference type="SUPFAM" id="SSF54427">
    <property type="entry name" value="NTF2-like"/>
    <property type="match status" value="1"/>
</dbReference>
<evidence type="ECO:0000313" key="4">
    <source>
        <dbReference type="Proteomes" id="UP001427805"/>
    </source>
</evidence>
<dbReference type="EMBL" id="JBDIZK010000010">
    <property type="protein sequence ID" value="MEN3748702.1"/>
    <property type="molecule type" value="Genomic_DNA"/>
</dbReference>
<protein>
    <submittedName>
        <fullName evidence="3">Nuclear transport factor 2 family protein</fullName>
    </submittedName>
</protein>
<evidence type="ECO:0000259" key="2">
    <source>
        <dbReference type="Pfam" id="PF13577"/>
    </source>
</evidence>
<keyword evidence="1" id="KW-0732">Signal</keyword>
<dbReference type="InterPro" id="IPR032710">
    <property type="entry name" value="NTF2-like_dom_sf"/>
</dbReference>
<dbReference type="RefSeq" id="WP_346247741.1">
    <property type="nucleotide sequence ID" value="NZ_JBDIZK010000010.1"/>
</dbReference>
<dbReference type="Gene3D" id="3.10.450.50">
    <property type="match status" value="1"/>
</dbReference>
<feature type="domain" description="SnoaL-like" evidence="2">
    <location>
        <begin position="42"/>
        <end position="153"/>
    </location>
</feature>
<organism evidence="3 4">
    <name type="scientific">Sphingomonas rustica</name>
    <dbReference type="NCBI Taxonomy" id="3103142"/>
    <lineage>
        <taxon>Bacteria</taxon>
        <taxon>Pseudomonadati</taxon>
        <taxon>Pseudomonadota</taxon>
        <taxon>Alphaproteobacteria</taxon>
        <taxon>Sphingomonadales</taxon>
        <taxon>Sphingomonadaceae</taxon>
        <taxon>Sphingomonas</taxon>
    </lineage>
</organism>
<feature type="chain" id="PRO_5046592339" evidence="1">
    <location>
        <begin position="19"/>
        <end position="165"/>
    </location>
</feature>
<dbReference type="Proteomes" id="UP001427805">
    <property type="component" value="Unassembled WGS sequence"/>
</dbReference>
<reference evidence="3 4" key="1">
    <citation type="submission" date="2024-05" db="EMBL/GenBank/DDBJ databases">
        <title>Sphingomonas sp. HF-S3 16S ribosomal RNA gene Genome sequencing and assembly.</title>
        <authorList>
            <person name="Lee H."/>
        </authorList>
    </citation>
    <scope>NUCLEOTIDE SEQUENCE [LARGE SCALE GENOMIC DNA]</scope>
    <source>
        <strain evidence="3 4">HF-S3</strain>
    </source>
</reference>
<gene>
    <name evidence="3" type="ORF">TPR58_16120</name>
</gene>
<accession>A0ABV0BBT5</accession>
<evidence type="ECO:0000256" key="1">
    <source>
        <dbReference type="SAM" id="SignalP"/>
    </source>
</evidence>
<name>A0ABV0BBT5_9SPHN</name>
<evidence type="ECO:0000313" key="3">
    <source>
        <dbReference type="EMBL" id="MEN3748702.1"/>
    </source>
</evidence>
<keyword evidence="4" id="KW-1185">Reference proteome</keyword>
<feature type="signal peptide" evidence="1">
    <location>
        <begin position="1"/>
        <end position="18"/>
    </location>
</feature>
<comment type="caution">
    <text evidence="3">The sequence shown here is derived from an EMBL/GenBank/DDBJ whole genome shotgun (WGS) entry which is preliminary data.</text>
</comment>
<dbReference type="Pfam" id="PF13577">
    <property type="entry name" value="SnoaL_4"/>
    <property type="match status" value="1"/>
</dbReference>
<sequence>MRHLLLAAALLAPGIAAAQTTPTPKLPPANPLPYDDPDAAAVMAPIAALTRAIAERDGQAALALVKPEGIVTVVEQGEAAPRITHQRWSDWAKAVAPGPERFEERLSTPAIEVDGDLAMVWVPYVFLIDGRVSHCGTNHADLVREGGSWRIVNLSWTQRKTGCPA</sequence>
<dbReference type="InterPro" id="IPR037401">
    <property type="entry name" value="SnoaL-like"/>
</dbReference>